<accession>A0A7S7YEC5</accession>
<evidence type="ECO:0000313" key="2">
    <source>
        <dbReference type="Proteomes" id="UP001162098"/>
    </source>
</evidence>
<keyword evidence="2" id="KW-1185">Reference proteome</keyword>
<organism evidence="1 2">
    <name type="scientific">Medusavirus stheno T3</name>
    <dbReference type="NCBI Taxonomy" id="3069717"/>
    <lineage>
        <taxon>Viruses</taxon>
        <taxon>Varidnaviria</taxon>
        <taxon>Bamfordvirae</taxon>
        <taxon>Nucleocytoviricota</taxon>
        <taxon>Megaviricetes</taxon>
        <taxon>Mamonoviridae</taxon>
        <taxon>Medusavirus</taxon>
        <taxon>Medusavirus sthenus</taxon>
    </lineage>
</organism>
<dbReference type="EMBL" id="MW018138">
    <property type="protein sequence ID" value="QPB44216.1"/>
    <property type="molecule type" value="Genomic_DNA"/>
</dbReference>
<protein>
    <submittedName>
        <fullName evidence="1">Uncharacterized protein</fullName>
    </submittedName>
</protein>
<evidence type="ECO:0000313" key="1">
    <source>
        <dbReference type="EMBL" id="QPB44216.1"/>
    </source>
</evidence>
<sequence>MNKDHWQLAGRRAAEVAHHIKPFMDYWFARGAAKRTCDDLISLDSCVLTTRILLESMSEHESAKLRALICREVTTMQKLAARAMRLPSKKGSATPEQVEAMLNARCEAVGVIQEISTMMEVQ</sequence>
<reference evidence="1 2" key="1">
    <citation type="submission" date="2020-09" db="EMBL/GenBank/DDBJ databases">
        <authorList>
            <person name="Zhang R."/>
            <person name="Garcia K."/>
            <person name="Ogata H."/>
        </authorList>
    </citation>
    <scope>NUCLEOTIDE SEQUENCE [LARGE SCALE GENOMIC DNA]</scope>
    <source>
        <strain evidence="2">stheno</strain>
    </source>
</reference>
<dbReference type="KEGG" id="vg:80543412"/>
<proteinExistence type="predicted"/>
<name>A0A7S7YEC5_9VIRU</name>
<dbReference type="Proteomes" id="UP001162098">
    <property type="component" value="Segment"/>
</dbReference>